<evidence type="ECO:0000256" key="4">
    <source>
        <dbReference type="ARBA" id="ARBA00023125"/>
    </source>
</evidence>
<keyword evidence="4 6" id="KW-0238">DNA-binding</keyword>
<evidence type="ECO:0000256" key="1">
    <source>
        <dbReference type="ARBA" id="ARBA00010641"/>
    </source>
</evidence>
<evidence type="ECO:0000259" key="8">
    <source>
        <dbReference type="Pfam" id="PF08281"/>
    </source>
</evidence>
<evidence type="ECO:0000313" key="10">
    <source>
        <dbReference type="Proteomes" id="UP000184287"/>
    </source>
</evidence>
<dbReference type="GO" id="GO:0003677">
    <property type="term" value="F:DNA binding"/>
    <property type="evidence" value="ECO:0007669"/>
    <property type="project" value="UniProtKB-KW"/>
</dbReference>
<evidence type="ECO:0000259" key="7">
    <source>
        <dbReference type="Pfam" id="PF04542"/>
    </source>
</evidence>
<dbReference type="PROSITE" id="PS01063">
    <property type="entry name" value="SIGMA70_ECF"/>
    <property type="match status" value="1"/>
</dbReference>
<dbReference type="SUPFAM" id="SSF88659">
    <property type="entry name" value="Sigma3 and sigma4 domains of RNA polymerase sigma factors"/>
    <property type="match status" value="1"/>
</dbReference>
<keyword evidence="10" id="KW-1185">Reference proteome</keyword>
<feature type="domain" description="RNA polymerase sigma factor 70 region 4 type 2" evidence="8">
    <location>
        <begin position="144"/>
        <end position="195"/>
    </location>
</feature>
<sequence length="206" mass="24164">MEPSMHTSGTTKTIRSWVLLYFDSLYSWAFYKTSSKESAEDLVQETFLVALKSFDKFEGRADPKSWLFGILRHKITDYHREKYRKQTIPLSEQPDHASENPDHASDRLLSTMFNADGEWNVPEKPQPWPEEAGHILDNPDFNQVLQDCLKKLPRSWFSAIQLKFMDEKKPAEVCQELGVTPTNYWQIIHRAKLQLRKCIQINWFNG</sequence>
<evidence type="ECO:0000256" key="6">
    <source>
        <dbReference type="RuleBase" id="RU000716"/>
    </source>
</evidence>
<dbReference type="GO" id="GO:0016987">
    <property type="term" value="F:sigma factor activity"/>
    <property type="evidence" value="ECO:0007669"/>
    <property type="project" value="UniProtKB-KW"/>
</dbReference>
<dbReference type="InterPro" id="IPR000838">
    <property type="entry name" value="RNA_pol_sigma70_ECF_CS"/>
</dbReference>
<dbReference type="STRING" id="288992.SAMN04488522_10291"/>
<dbReference type="InterPro" id="IPR014284">
    <property type="entry name" value="RNA_pol_sigma-70_dom"/>
</dbReference>
<dbReference type="GO" id="GO:0006352">
    <property type="term" value="P:DNA-templated transcription initiation"/>
    <property type="evidence" value="ECO:0007669"/>
    <property type="project" value="InterPro"/>
</dbReference>
<dbReference type="Gene3D" id="1.10.10.10">
    <property type="entry name" value="Winged helix-like DNA-binding domain superfamily/Winged helix DNA-binding domain"/>
    <property type="match status" value="1"/>
</dbReference>
<evidence type="ECO:0000256" key="5">
    <source>
        <dbReference type="ARBA" id="ARBA00023163"/>
    </source>
</evidence>
<comment type="similarity">
    <text evidence="1 6">Belongs to the sigma-70 factor family. ECF subfamily.</text>
</comment>
<dbReference type="InterPro" id="IPR013325">
    <property type="entry name" value="RNA_pol_sigma_r2"/>
</dbReference>
<reference evidence="10" key="1">
    <citation type="submission" date="2016-11" db="EMBL/GenBank/DDBJ databases">
        <authorList>
            <person name="Varghese N."/>
            <person name="Submissions S."/>
        </authorList>
    </citation>
    <scope>NUCLEOTIDE SEQUENCE [LARGE SCALE GENOMIC DNA]</scope>
    <source>
        <strain evidence="10">DSM 16990</strain>
    </source>
</reference>
<dbReference type="Proteomes" id="UP000184287">
    <property type="component" value="Unassembled WGS sequence"/>
</dbReference>
<protein>
    <recommendedName>
        <fullName evidence="6">RNA polymerase sigma factor</fullName>
    </recommendedName>
</protein>
<name>A0A1M4YW51_9SPHI</name>
<dbReference type="PANTHER" id="PTHR43133">
    <property type="entry name" value="RNA POLYMERASE ECF-TYPE SIGMA FACTO"/>
    <property type="match status" value="1"/>
</dbReference>
<dbReference type="PANTHER" id="PTHR43133:SF8">
    <property type="entry name" value="RNA POLYMERASE SIGMA FACTOR HI_1459-RELATED"/>
    <property type="match status" value="1"/>
</dbReference>
<dbReference type="AlphaFoldDB" id="A0A1M4YW51"/>
<keyword evidence="3 6" id="KW-0731">Sigma factor</keyword>
<dbReference type="InterPro" id="IPR036388">
    <property type="entry name" value="WH-like_DNA-bd_sf"/>
</dbReference>
<evidence type="ECO:0000256" key="3">
    <source>
        <dbReference type="ARBA" id="ARBA00023082"/>
    </source>
</evidence>
<evidence type="ECO:0000313" key="9">
    <source>
        <dbReference type="EMBL" id="SHF10023.1"/>
    </source>
</evidence>
<dbReference type="InterPro" id="IPR013324">
    <property type="entry name" value="RNA_pol_sigma_r3/r4-like"/>
</dbReference>
<dbReference type="SUPFAM" id="SSF88946">
    <property type="entry name" value="Sigma2 domain of RNA polymerase sigma factors"/>
    <property type="match status" value="1"/>
</dbReference>
<gene>
    <name evidence="9" type="ORF">SAMN04488522_10291</name>
</gene>
<dbReference type="Pfam" id="PF08281">
    <property type="entry name" value="Sigma70_r4_2"/>
    <property type="match status" value="1"/>
</dbReference>
<dbReference type="Gene3D" id="1.10.1740.10">
    <property type="match status" value="1"/>
</dbReference>
<keyword evidence="2 6" id="KW-0805">Transcription regulation</keyword>
<dbReference type="EMBL" id="FQUQ01000002">
    <property type="protein sequence ID" value="SHF10023.1"/>
    <property type="molecule type" value="Genomic_DNA"/>
</dbReference>
<keyword evidence="5 6" id="KW-0804">Transcription</keyword>
<proteinExistence type="inferred from homology"/>
<dbReference type="InterPro" id="IPR007627">
    <property type="entry name" value="RNA_pol_sigma70_r2"/>
</dbReference>
<feature type="domain" description="RNA polymerase sigma-70 region 2" evidence="7">
    <location>
        <begin position="21"/>
        <end position="83"/>
    </location>
</feature>
<dbReference type="Pfam" id="PF04542">
    <property type="entry name" value="Sigma70_r2"/>
    <property type="match status" value="1"/>
</dbReference>
<dbReference type="NCBIfam" id="TIGR02937">
    <property type="entry name" value="sigma70-ECF"/>
    <property type="match status" value="1"/>
</dbReference>
<evidence type="ECO:0000256" key="2">
    <source>
        <dbReference type="ARBA" id="ARBA00023015"/>
    </source>
</evidence>
<organism evidence="9 10">
    <name type="scientific">Pedobacter caeni</name>
    <dbReference type="NCBI Taxonomy" id="288992"/>
    <lineage>
        <taxon>Bacteria</taxon>
        <taxon>Pseudomonadati</taxon>
        <taxon>Bacteroidota</taxon>
        <taxon>Sphingobacteriia</taxon>
        <taxon>Sphingobacteriales</taxon>
        <taxon>Sphingobacteriaceae</taxon>
        <taxon>Pedobacter</taxon>
    </lineage>
</organism>
<dbReference type="InterPro" id="IPR013249">
    <property type="entry name" value="RNA_pol_sigma70_r4_t2"/>
</dbReference>
<accession>A0A1M4YW51</accession>
<dbReference type="RefSeq" id="WP_200800909.1">
    <property type="nucleotide sequence ID" value="NZ_FQUQ01000002.1"/>
</dbReference>
<dbReference type="InterPro" id="IPR039425">
    <property type="entry name" value="RNA_pol_sigma-70-like"/>
</dbReference>